<dbReference type="InterPro" id="IPR025921">
    <property type="entry name" value="HmuY"/>
</dbReference>
<evidence type="ECO:0000313" key="4">
    <source>
        <dbReference type="Proteomes" id="UP001139031"/>
    </source>
</evidence>
<dbReference type="CDD" id="cd12105">
    <property type="entry name" value="HmuY"/>
    <property type="match status" value="1"/>
</dbReference>
<organism evidence="3 4">
    <name type="scientific">Nannocystis pusilla</name>
    <dbReference type="NCBI Taxonomy" id="889268"/>
    <lineage>
        <taxon>Bacteria</taxon>
        <taxon>Pseudomonadati</taxon>
        <taxon>Myxococcota</taxon>
        <taxon>Polyangia</taxon>
        <taxon>Nannocystales</taxon>
        <taxon>Nannocystaceae</taxon>
        <taxon>Nannocystis</taxon>
    </lineage>
</organism>
<accession>A0ABS7TJR2</accession>
<protein>
    <submittedName>
        <fullName evidence="3">HmuY family protein</fullName>
    </submittedName>
</protein>
<gene>
    <name evidence="3" type="ORF">K7C98_03775</name>
</gene>
<proteinExistence type="predicted"/>
<reference evidence="3" key="1">
    <citation type="submission" date="2021-08" db="EMBL/GenBank/DDBJ databases">
        <authorList>
            <person name="Stevens D.C."/>
        </authorList>
    </citation>
    <scope>NUCLEOTIDE SEQUENCE</scope>
    <source>
        <strain evidence="3">DSM 53165</strain>
    </source>
</reference>
<keyword evidence="4" id="KW-1185">Reference proteome</keyword>
<evidence type="ECO:0000313" key="3">
    <source>
        <dbReference type="EMBL" id="MBZ5708362.1"/>
    </source>
</evidence>
<feature type="compositionally biased region" description="Low complexity" evidence="1">
    <location>
        <begin position="18"/>
        <end position="31"/>
    </location>
</feature>
<comment type="caution">
    <text evidence="3">The sequence shown here is derived from an EMBL/GenBank/DDBJ whole genome shotgun (WGS) entry which is preliminary data.</text>
</comment>
<sequence>MTRHLLLLSLSLAATLPACTTDSPSDTTGGDELPQDGPVVTEDLGDGSYETIVEATSEDEWTYFDFESKRHVEPADPTDDAVWDLAALRFNVKSNGGTSGKGGVEVAILDGTSFDAVTAVPQGGWISDDASAPGMGGEMANVEPGYAFDNWFDYNIMDHTLSPKADRVYVVRTPEGNHYKLEMLGFYDDAGTPGFVSFHWAALPAS</sequence>
<dbReference type="RefSeq" id="WP_224190112.1">
    <property type="nucleotide sequence ID" value="NZ_JAIRAU010000001.1"/>
</dbReference>
<evidence type="ECO:0000256" key="1">
    <source>
        <dbReference type="SAM" id="MobiDB-lite"/>
    </source>
</evidence>
<keyword evidence="2" id="KW-0732">Signal</keyword>
<dbReference type="Pfam" id="PF14064">
    <property type="entry name" value="HmuY"/>
    <property type="match status" value="1"/>
</dbReference>
<dbReference type="EMBL" id="JAIRAU010000001">
    <property type="protein sequence ID" value="MBZ5708362.1"/>
    <property type="molecule type" value="Genomic_DNA"/>
</dbReference>
<feature type="signal peptide" evidence="2">
    <location>
        <begin position="1"/>
        <end position="20"/>
    </location>
</feature>
<evidence type="ECO:0000256" key="2">
    <source>
        <dbReference type="SAM" id="SignalP"/>
    </source>
</evidence>
<name>A0ABS7TJR2_9BACT</name>
<dbReference type="Proteomes" id="UP001139031">
    <property type="component" value="Unassembled WGS sequence"/>
</dbReference>
<feature type="region of interest" description="Disordered" evidence="1">
    <location>
        <begin position="18"/>
        <end position="44"/>
    </location>
</feature>
<feature type="chain" id="PRO_5046701180" evidence="2">
    <location>
        <begin position="21"/>
        <end position="206"/>
    </location>
</feature>